<feature type="transmembrane region" description="Helical" evidence="2">
    <location>
        <begin position="521"/>
        <end position="542"/>
    </location>
</feature>
<dbReference type="InterPro" id="IPR004693">
    <property type="entry name" value="Silicon_transpt"/>
</dbReference>
<feature type="compositionally biased region" description="Basic and acidic residues" evidence="1">
    <location>
        <begin position="590"/>
        <end position="602"/>
    </location>
</feature>
<feature type="transmembrane region" description="Helical" evidence="2">
    <location>
        <begin position="89"/>
        <end position="107"/>
    </location>
</feature>
<protein>
    <recommendedName>
        <fullName evidence="4">Silicon transporter</fullName>
    </recommendedName>
</protein>
<feature type="compositionally biased region" description="Low complexity" evidence="1">
    <location>
        <begin position="271"/>
        <end position="294"/>
    </location>
</feature>
<feature type="compositionally biased region" description="Basic and acidic residues" evidence="1">
    <location>
        <begin position="22"/>
        <end position="34"/>
    </location>
</feature>
<feature type="region of interest" description="Disordered" evidence="1">
    <location>
        <begin position="267"/>
        <end position="320"/>
    </location>
</feature>
<feature type="transmembrane region" description="Helical" evidence="2">
    <location>
        <begin position="163"/>
        <end position="184"/>
    </location>
</feature>
<dbReference type="GO" id="GO:0015708">
    <property type="term" value="P:silicic acid import across plasma membrane"/>
    <property type="evidence" value="ECO:0007669"/>
    <property type="project" value="InterPro"/>
</dbReference>
<evidence type="ECO:0000256" key="1">
    <source>
        <dbReference type="SAM" id="MobiDB-lite"/>
    </source>
</evidence>
<feature type="transmembrane region" description="Helical" evidence="2">
    <location>
        <begin position="335"/>
        <end position="356"/>
    </location>
</feature>
<sequence>MTSTFTTSSAAFSPGPSSPSPKIEKEEAQLHSEHSSSSSDTNDSNTNFLRSTFSIIKTSFSMVLILFSVVVISAAILTKQTVATGENNVHPLLALAVFWLSLFWLSVMEGGLNCMVGLQPIPQHLFKKSHPKTYLCTSSISNENSNSSNNIERFIVGRQYLDLMIVFITSFMVSAIDGASVLGLPRIVNDVFLGSDLAVILCTIVFGQLVAQINCAHSMLDFINNWVMVGSTYVALCVEASGILHAVYFVQILFAKIVDYRNTKAKERSDNNSNTVSNKSSTHTINTAVDSGDSSSEEDSRHNSDDSSSSSLSSATEMDNSNEQHKVQQPLWQTIFFWARVVFSLAISVFAIVVFSTALVNGNTTVREKIPVPVSFLSLLVLLVVGGFMEALQIALFAVKHLPVDQIEANPTAKRNCEYVLGKSDDNSDDNTNNENSRLQAFLVGRQIAQTVIMFTIARIITVEMKVEGDTLFGVSPQIQSVFFDSGLLNALVSTIFASLSWRVTANFFPMLYLGSPLSIWIIRICLLVEGTGVCDAAWTLAKIPARVVGYKNDDEWIGSAAVGPNDNDKDLEAAFRGNASANGTGESHAVTKDRVRSTEEC</sequence>
<evidence type="ECO:0000256" key="2">
    <source>
        <dbReference type="SAM" id="Phobius"/>
    </source>
</evidence>
<keyword evidence="2" id="KW-0472">Membrane</keyword>
<proteinExistence type="predicted"/>
<feature type="transmembrane region" description="Helical" evidence="2">
    <location>
        <begin position="55"/>
        <end position="77"/>
    </location>
</feature>
<reference evidence="3" key="1">
    <citation type="submission" date="2021-01" db="EMBL/GenBank/DDBJ databases">
        <authorList>
            <person name="Corre E."/>
            <person name="Pelletier E."/>
            <person name="Niang G."/>
            <person name="Scheremetjew M."/>
            <person name="Finn R."/>
            <person name="Kale V."/>
            <person name="Holt S."/>
            <person name="Cochrane G."/>
            <person name="Meng A."/>
            <person name="Brown T."/>
            <person name="Cohen L."/>
        </authorList>
    </citation>
    <scope>NUCLEOTIDE SEQUENCE</scope>
    <source>
        <strain evidence="3">10249 10 AB</strain>
    </source>
</reference>
<feature type="compositionally biased region" description="Low complexity" evidence="1">
    <location>
        <begin position="1"/>
        <end position="15"/>
    </location>
</feature>
<feature type="region of interest" description="Disordered" evidence="1">
    <location>
        <begin position="578"/>
        <end position="602"/>
    </location>
</feature>
<feature type="transmembrane region" description="Helical" evidence="2">
    <location>
        <begin position="191"/>
        <end position="213"/>
    </location>
</feature>
<dbReference type="AlphaFoldDB" id="A0A7S4ARW2"/>
<organism evidence="3">
    <name type="scientific">Pseudo-nitzschia australis</name>
    <dbReference type="NCBI Taxonomy" id="44445"/>
    <lineage>
        <taxon>Eukaryota</taxon>
        <taxon>Sar</taxon>
        <taxon>Stramenopiles</taxon>
        <taxon>Ochrophyta</taxon>
        <taxon>Bacillariophyta</taxon>
        <taxon>Bacillariophyceae</taxon>
        <taxon>Bacillariophycidae</taxon>
        <taxon>Bacillariales</taxon>
        <taxon>Bacillariaceae</taxon>
        <taxon>Pseudo-nitzschia</taxon>
    </lineage>
</organism>
<feature type="transmembrane region" description="Helical" evidence="2">
    <location>
        <begin position="233"/>
        <end position="258"/>
    </location>
</feature>
<accession>A0A7S4ARW2</accession>
<keyword evidence="2" id="KW-0812">Transmembrane</keyword>
<dbReference type="Pfam" id="PF03842">
    <property type="entry name" value="Silic_transp"/>
    <property type="match status" value="2"/>
</dbReference>
<name>A0A7S4ARW2_9STRA</name>
<evidence type="ECO:0000313" key="3">
    <source>
        <dbReference type="EMBL" id="CAE0724234.1"/>
    </source>
</evidence>
<keyword evidence="2" id="KW-1133">Transmembrane helix</keyword>
<feature type="transmembrane region" description="Helical" evidence="2">
    <location>
        <begin position="376"/>
        <end position="399"/>
    </location>
</feature>
<gene>
    <name evidence="3" type="ORF">PAUS00366_LOCUS16990</name>
</gene>
<dbReference type="EMBL" id="HBIX01024587">
    <property type="protein sequence ID" value="CAE0724234.1"/>
    <property type="molecule type" value="Transcribed_RNA"/>
</dbReference>
<feature type="transmembrane region" description="Helical" evidence="2">
    <location>
        <begin position="482"/>
        <end position="501"/>
    </location>
</feature>
<feature type="region of interest" description="Disordered" evidence="1">
    <location>
        <begin position="1"/>
        <end position="43"/>
    </location>
</feature>
<evidence type="ECO:0008006" key="4">
    <source>
        <dbReference type="Google" id="ProtNLM"/>
    </source>
</evidence>